<keyword evidence="9" id="KW-1185">Reference proteome</keyword>
<comment type="similarity">
    <text evidence="2">Belongs to the class-I pyridoxal-phosphate-dependent aminotransferase family.</text>
</comment>
<dbReference type="Gene3D" id="3.40.640.10">
    <property type="entry name" value="Type I PLP-dependent aspartate aminotransferase-like (Major domain)"/>
    <property type="match status" value="1"/>
</dbReference>
<comment type="caution">
    <text evidence="8">The sequence shown here is derived from an EMBL/GenBank/DDBJ whole genome shotgun (WGS) entry which is preliminary data.</text>
</comment>
<dbReference type="EMBL" id="JAJTJA010000003">
    <property type="protein sequence ID" value="KAH8702094.1"/>
    <property type="molecule type" value="Genomic_DNA"/>
</dbReference>
<feature type="region of interest" description="Disordered" evidence="6">
    <location>
        <begin position="71"/>
        <end position="91"/>
    </location>
</feature>
<dbReference type="Proteomes" id="UP001201262">
    <property type="component" value="Unassembled WGS sequence"/>
</dbReference>
<dbReference type="PANTHER" id="PTHR42790">
    <property type="entry name" value="AMINOTRANSFERASE"/>
    <property type="match status" value="1"/>
</dbReference>
<evidence type="ECO:0000313" key="8">
    <source>
        <dbReference type="EMBL" id="KAH8702094.1"/>
    </source>
</evidence>
<dbReference type="InterPro" id="IPR004839">
    <property type="entry name" value="Aminotransferase_I/II_large"/>
</dbReference>
<reference evidence="8" key="1">
    <citation type="submission" date="2021-12" db="EMBL/GenBank/DDBJ databases">
        <title>Convergent genome expansion in fungi linked to evolution of root-endophyte symbiosis.</title>
        <authorList>
            <consortium name="DOE Joint Genome Institute"/>
            <person name="Ke Y.-H."/>
            <person name="Bonito G."/>
            <person name="Liao H.-L."/>
            <person name="Looney B."/>
            <person name="Rojas-Flechas A."/>
            <person name="Nash J."/>
            <person name="Hameed K."/>
            <person name="Schadt C."/>
            <person name="Martin F."/>
            <person name="Crous P.W."/>
            <person name="Miettinen O."/>
            <person name="Magnuson J.K."/>
            <person name="Labbe J."/>
            <person name="Jacobson D."/>
            <person name="Doktycz M.J."/>
            <person name="Veneault-Fourrey C."/>
            <person name="Kuo A."/>
            <person name="Mondo S."/>
            <person name="Calhoun S."/>
            <person name="Riley R."/>
            <person name="Ohm R."/>
            <person name="LaButti K."/>
            <person name="Andreopoulos B."/>
            <person name="Pangilinan J."/>
            <person name="Nolan M."/>
            <person name="Tritt A."/>
            <person name="Clum A."/>
            <person name="Lipzen A."/>
            <person name="Daum C."/>
            <person name="Barry K."/>
            <person name="Grigoriev I.V."/>
            <person name="Vilgalys R."/>
        </authorList>
    </citation>
    <scope>NUCLEOTIDE SEQUENCE</scope>
    <source>
        <strain evidence="8">PMI_201</strain>
    </source>
</reference>
<dbReference type="InterPro" id="IPR015421">
    <property type="entry name" value="PyrdxlP-dep_Trfase_major"/>
</dbReference>
<evidence type="ECO:0000313" key="9">
    <source>
        <dbReference type="Proteomes" id="UP001201262"/>
    </source>
</evidence>
<evidence type="ECO:0000256" key="6">
    <source>
        <dbReference type="SAM" id="MobiDB-lite"/>
    </source>
</evidence>
<dbReference type="GO" id="GO:0008483">
    <property type="term" value="F:transaminase activity"/>
    <property type="evidence" value="ECO:0007669"/>
    <property type="project" value="UniProtKB-KW"/>
</dbReference>
<evidence type="ECO:0000256" key="1">
    <source>
        <dbReference type="ARBA" id="ARBA00001933"/>
    </source>
</evidence>
<evidence type="ECO:0000256" key="5">
    <source>
        <dbReference type="ARBA" id="ARBA00022898"/>
    </source>
</evidence>
<dbReference type="RefSeq" id="XP_046075470.1">
    <property type="nucleotide sequence ID" value="XM_046210772.1"/>
</dbReference>
<protein>
    <submittedName>
        <fullName evidence="8">Aromatic amino acid aminotransferase</fullName>
    </submittedName>
</protein>
<evidence type="ECO:0000256" key="4">
    <source>
        <dbReference type="ARBA" id="ARBA00022679"/>
    </source>
</evidence>
<organism evidence="8 9">
    <name type="scientific">Talaromyces proteolyticus</name>
    <dbReference type="NCBI Taxonomy" id="1131652"/>
    <lineage>
        <taxon>Eukaryota</taxon>
        <taxon>Fungi</taxon>
        <taxon>Dikarya</taxon>
        <taxon>Ascomycota</taxon>
        <taxon>Pezizomycotina</taxon>
        <taxon>Eurotiomycetes</taxon>
        <taxon>Eurotiomycetidae</taxon>
        <taxon>Eurotiales</taxon>
        <taxon>Trichocomaceae</taxon>
        <taxon>Talaromyces</taxon>
        <taxon>Talaromyces sect. Bacilispori</taxon>
    </lineage>
</organism>
<name>A0AAD4Q1B1_9EURO</name>
<comment type="cofactor">
    <cofactor evidence="1">
        <name>pyridoxal 5'-phosphate</name>
        <dbReference type="ChEBI" id="CHEBI:597326"/>
    </cofactor>
</comment>
<evidence type="ECO:0000256" key="3">
    <source>
        <dbReference type="ARBA" id="ARBA00022576"/>
    </source>
</evidence>
<dbReference type="SUPFAM" id="SSF53383">
    <property type="entry name" value="PLP-dependent transferases"/>
    <property type="match status" value="1"/>
</dbReference>
<accession>A0AAD4Q1B1</accession>
<feature type="domain" description="Aminotransferase class I/classII large" evidence="7">
    <location>
        <begin position="110"/>
        <end position="401"/>
    </location>
</feature>
<dbReference type="InterPro" id="IPR015424">
    <property type="entry name" value="PyrdxlP-dep_Trfase"/>
</dbReference>
<dbReference type="PANTHER" id="PTHR42790:SF1">
    <property type="entry name" value="AROMATIC AMINO ACID AMINOTRANSFERASE, HYPOTHETICAL (EUROFUNG)"/>
    <property type="match status" value="1"/>
</dbReference>
<keyword evidence="5" id="KW-0663">Pyridoxal phosphate</keyword>
<dbReference type="Pfam" id="PF00155">
    <property type="entry name" value="Aminotran_1_2"/>
    <property type="match status" value="1"/>
</dbReference>
<dbReference type="GeneID" id="70241059"/>
<keyword evidence="3 8" id="KW-0032">Aminotransferase</keyword>
<dbReference type="CDD" id="cd00609">
    <property type="entry name" value="AAT_like"/>
    <property type="match status" value="1"/>
</dbReference>
<gene>
    <name evidence="8" type="ORF">BGW36DRAFT_290627</name>
</gene>
<sequence length="583" mass="65649">MESRHLQSTRAPPLDLSHYFSDVTKNRQASDVKRFYKYFALPGMHNLAGGLPHMSYFPFDTLEASAAHPHRFEPTPITPVDPEPPKSNRNPAALHVKVPKESKATNVLSKIDLQTALQYGTADGYPPLSSFIRQFTRDHLHPNVPYANGPEVILTCGSTDGFSKAIETFTNPWIEHKDDIRDRSGILCEEFAYMNAIQTVRPRGLNIVPVVIDSQGMIPSGEGGLADILENWDFSKGKRPHLMYTVTLGQNPTGTTMPIERRKEIYALCQMYDIIIIEDEPYWNLQYPSAIQALDKPRGGDEHKLFNRNYNAHGRSSGYDFLDSLVPSYLSIDTDGRVVRVDTFSKTIAPGCRLGWLTAQPAVVERITRITETSTQQPSGFVQAMVAQLLKGQSSSAMTNRASKSDEAWTMDGWVRWLEGLRGGYERRMQNMCKTLDDGKYVVVDSAPGSYPDSWSMVSKVPMYEFDWPIAGMFIWIKIRYDTHPLLEIYGAEKVCSALWAFLTTKPFLCLAAPGLMFAPTAAVQEYAFQYLRLCFAPMPEDEVIDYAQHFNAGCRAFWQLQDFDGVPDLDEDMESGAGLKVW</sequence>
<proteinExistence type="inferred from homology"/>
<evidence type="ECO:0000259" key="7">
    <source>
        <dbReference type="Pfam" id="PF00155"/>
    </source>
</evidence>
<keyword evidence="4" id="KW-0808">Transferase</keyword>
<dbReference type="AlphaFoldDB" id="A0AAD4Q1B1"/>
<evidence type="ECO:0000256" key="2">
    <source>
        <dbReference type="ARBA" id="ARBA00007441"/>
    </source>
</evidence>
<dbReference type="InterPro" id="IPR050859">
    <property type="entry name" value="Class-I_PLP-dep_aminotransf"/>
</dbReference>
<dbReference type="GO" id="GO:0030170">
    <property type="term" value="F:pyridoxal phosphate binding"/>
    <property type="evidence" value="ECO:0007669"/>
    <property type="project" value="InterPro"/>
</dbReference>
<dbReference type="GO" id="GO:1901605">
    <property type="term" value="P:alpha-amino acid metabolic process"/>
    <property type="evidence" value="ECO:0007669"/>
    <property type="project" value="TreeGrafter"/>
</dbReference>